<dbReference type="GeneID" id="20326693"/>
<proteinExistence type="predicted"/>
<feature type="non-terminal residue" evidence="2">
    <location>
        <position position="94"/>
    </location>
</feature>
<dbReference type="CTD" id="20326693"/>
<dbReference type="AlphaFoldDB" id="A0A075A6G2"/>
<evidence type="ECO:0000256" key="1">
    <source>
        <dbReference type="SAM" id="MobiDB-lite"/>
    </source>
</evidence>
<gene>
    <name evidence="2" type="ORF">T265_12525</name>
</gene>
<evidence type="ECO:0000313" key="3">
    <source>
        <dbReference type="Proteomes" id="UP000054324"/>
    </source>
</evidence>
<keyword evidence="3" id="KW-1185">Reference proteome</keyword>
<dbReference type="KEGG" id="ovi:T265_12525"/>
<feature type="region of interest" description="Disordered" evidence="1">
    <location>
        <begin position="1"/>
        <end position="43"/>
    </location>
</feature>
<accession>A0A075A6G2</accession>
<dbReference type="EMBL" id="KL596621">
    <property type="protein sequence ID" value="KER33952.1"/>
    <property type="molecule type" value="Genomic_DNA"/>
</dbReference>
<organism evidence="2 3">
    <name type="scientific">Opisthorchis viverrini</name>
    <name type="common">Southeast Asian liver fluke</name>
    <dbReference type="NCBI Taxonomy" id="6198"/>
    <lineage>
        <taxon>Eukaryota</taxon>
        <taxon>Metazoa</taxon>
        <taxon>Spiralia</taxon>
        <taxon>Lophotrochozoa</taxon>
        <taxon>Platyhelminthes</taxon>
        <taxon>Trematoda</taxon>
        <taxon>Digenea</taxon>
        <taxon>Opisthorchiida</taxon>
        <taxon>Opisthorchiata</taxon>
        <taxon>Opisthorchiidae</taxon>
        <taxon>Opisthorchis</taxon>
    </lineage>
</organism>
<feature type="compositionally biased region" description="Basic and acidic residues" evidence="1">
    <location>
        <begin position="1"/>
        <end position="29"/>
    </location>
</feature>
<sequence>MRGGLTEEHPKSIKKCGQEAKSIPERVSSRETSNSVSHELPEINAHQSSQKWNLLQIYVYRDTSNIVAAETRGGLVQHIQLPGNITNERFSWVL</sequence>
<dbReference type="RefSeq" id="XP_009162425.1">
    <property type="nucleotide sequence ID" value="XM_009164161.1"/>
</dbReference>
<protein>
    <submittedName>
        <fullName evidence="2">Uncharacterized protein</fullName>
    </submittedName>
</protein>
<evidence type="ECO:0000313" key="2">
    <source>
        <dbReference type="EMBL" id="KER33952.1"/>
    </source>
</evidence>
<reference evidence="2 3" key="1">
    <citation type="submission" date="2013-11" db="EMBL/GenBank/DDBJ databases">
        <title>Opisthorchis viverrini - life in the bile duct.</title>
        <authorList>
            <person name="Young N.D."/>
            <person name="Nagarajan N."/>
            <person name="Lin S.J."/>
            <person name="Korhonen P.K."/>
            <person name="Jex A.R."/>
            <person name="Hall R.S."/>
            <person name="Safavi-Hemami H."/>
            <person name="Kaewkong W."/>
            <person name="Bertrand D."/>
            <person name="Gao S."/>
            <person name="Seet Q."/>
            <person name="Wongkham S."/>
            <person name="Teh B.T."/>
            <person name="Wongkham C."/>
            <person name="Intapan P.M."/>
            <person name="Maleewong W."/>
            <person name="Yang X."/>
            <person name="Hu M."/>
            <person name="Wang Z."/>
            <person name="Hofmann A."/>
            <person name="Sternberg P.W."/>
            <person name="Tan P."/>
            <person name="Wang J."/>
            <person name="Gasser R.B."/>
        </authorList>
    </citation>
    <scope>NUCLEOTIDE SEQUENCE [LARGE SCALE GENOMIC DNA]</scope>
</reference>
<name>A0A075A6G2_OPIVI</name>
<dbReference type="Proteomes" id="UP000054324">
    <property type="component" value="Unassembled WGS sequence"/>
</dbReference>